<evidence type="ECO:0000256" key="1">
    <source>
        <dbReference type="SAM" id="Phobius"/>
    </source>
</evidence>
<keyword evidence="1" id="KW-1133">Transmembrane helix</keyword>
<protein>
    <submittedName>
        <fullName evidence="2">Uncharacterized protein</fullName>
    </submittedName>
</protein>
<evidence type="ECO:0000313" key="3">
    <source>
        <dbReference type="EMBL" id="TGM22468.1"/>
    </source>
</evidence>
<reference evidence="3" key="2">
    <citation type="submission" date="2018-10" db="EMBL/GenBank/DDBJ databases">
        <authorList>
            <person name="Vincent A.T."/>
            <person name="Schiettekatte O."/>
            <person name="Bourhy P."/>
            <person name="Veyrier F.J."/>
            <person name="Picardeau M."/>
        </authorList>
    </citation>
    <scope>NUCLEOTIDE SEQUENCE</scope>
    <source>
        <strain evidence="3">201702407</strain>
    </source>
</reference>
<dbReference type="RefSeq" id="WP_118983384.1">
    <property type="nucleotide sequence ID" value="NZ_QHCS01000006.1"/>
</dbReference>
<reference evidence="5" key="3">
    <citation type="journal article" date="2019" name="PLoS Negl. Trop. Dis.">
        <title>Revisiting the worldwide diversity of Leptospira species in the environment.</title>
        <authorList>
            <person name="Vincent A.T."/>
            <person name="Schiettekatte O."/>
            <person name="Bourhy P."/>
            <person name="Veyrier F.J."/>
            <person name="Picardeau M."/>
        </authorList>
    </citation>
    <scope>NUCLEOTIDE SEQUENCE [LARGE SCALE GENOMIC DNA]</scope>
    <source>
        <strain evidence="5">201702407</strain>
    </source>
</reference>
<dbReference type="Proteomes" id="UP000297422">
    <property type="component" value="Unassembled WGS sequence"/>
</dbReference>
<gene>
    <name evidence="2" type="ORF">DLM78_19140</name>
    <name evidence="3" type="ORF">EHQ90_00745</name>
</gene>
<dbReference type="EMBL" id="QHCS01000006">
    <property type="protein sequence ID" value="RHX84191.1"/>
    <property type="molecule type" value="Genomic_DNA"/>
</dbReference>
<evidence type="ECO:0000313" key="5">
    <source>
        <dbReference type="Proteomes" id="UP000297422"/>
    </source>
</evidence>
<comment type="caution">
    <text evidence="2">The sequence shown here is derived from an EMBL/GenBank/DDBJ whole genome shotgun (WGS) entry which is preliminary data.</text>
</comment>
<keyword evidence="1" id="KW-0472">Membrane</keyword>
<keyword evidence="5" id="KW-1185">Reference proteome</keyword>
<feature type="transmembrane region" description="Helical" evidence="1">
    <location>
        <begin position="63"/>
        <end position="82"/>
    </location>
</feature>
<reference evidence="2" key="4">
    <citation type="journal article" date="2020" name="Int. J. Syst. Evol. Microbiol.">
        <title>Leptospira yasudae sp. nov. and Leptospira stimsonii sp. nov., two new species of the pathogenic group isolated from environmental sources.</title>
        <authorList>
            <person name="Casanovas-Massana A."/>
            <person name="Hamond C."/>
            <person name="Santos L.A."/>
            <person name="de Oliveira D."/>
            <person name="Hacker K.P."/>
            <person name="Balassiano I."/>
            <person name="Costa F."/>
            <person name="Medeiros M.A."/>
            <person name="Reis M.G."/>
            <person name="Ko A.I."/>
            <person name="Wunder E.A."/>
        </authorList>
    </citation>
    <scope>NUCLEOTIDE SEQUENCE</scope>
    <source>
        <strain evidence="2">AMB6-RJ</strain>
    </source>
</reference>
<evidence type="ECO:0000313" key="2">
    <source>
        <dbReference type="EMBL" id="RHX84191.1"/>
    </source>
</evidence>
<dbReference type="EMBL" id="RQGT01000005">
    <property type="protein sequence ID" value="TGM22468.1"/>
    <property type="molecule type" value="Genomic_DNA"/>
</dbReference>
<dbReference type="Proteomes" id="UP000266669">
    <property type="component" value="Unassembled WGS sequence"/>
</dbReference>
<evidence type="ECO:0000313" key="4">
    <source>
        <dbReference type="Proteomes" id="UP000266669"/>
    </source>
</evidence>
<organism evidence="2 4">
    <name type="scientific">Leptospira stimsonii</name>
    <dbReference type="NCBI Taxonomy" id="2202203"/>
    <lineage>
        <taxon>Bacteria</taxon>
        <taxon>Pseudomonadati</taxon>
        <taxon>Spirochaetota</taxon>
        <taxon>Spirochaetia</taxon>
        <taxon>Leptospirales</taxon>
        <taxon>Leptospiraceae</taxon>
        <taxon>Leptospira</taxon>
    </lineage>
</organism>
<dbReference type="AlphaFoldDB" id="A0A4R9LDE0"/>
<feature type="transmembrane region" description="Helical" evidence="1">
    <location>
        <begin position="89"/>
        <end position="109"/>
    </location>
</feature>
<name>A0A4R9LDE0_9LEPT</name>
<feature type="transmembrane region" description="Helical" evidence="1">
    <location>
        <begin position="115"/>
        <end position="133"/>
    </location>
</feature>
<proteinExistence type="predicted"/>
<feature type="transmembrane region" description="Helical" evidence="1">
    <location>
        <begin position="21"/>
        <end position="43"/>
    </location>
</feature>
<keyword evidence="1" id="KW-0812">Transmembrane</keyword>
<sequence length="143" mass="15560">MTKTLEKKDSLFTNLLKSTGAVLIGLVTIFVISLGTDQILHVLNVYPPWGEPMFDNGLNALALSYRLPYGVLGSYITSYFAPKNPMRHALILGGIGFILSTLGAIGAIQYKLGPIWYPIALILSALPSAWLGAKILEKQEGKR</sequence>
<reference evidence="4" key="1">
    <citation type="submission" date="2018-05" db="EMBL/GenBank/DDBJ databases">
        <title>Leptospira yasudae sp. nov. and Leptospira stimsonii sp. nov., two pathogenic species of the genus Leptospira isolated from environmental sources.</title>
        <authorList>
            <person name="Casanovas-Massana A."/>
            <person name="Hamond C."/>
            <person name="Santos L.A."/>
            <person name="Hacker K.P."/>
            <person name="Balassiano I."/>
            <person name="Medeiros M.A."/>
            <person name="Reis M.G."/>
            <person name="Ko A.I."/>
            <person name="Wunder E.A."/>
        </authorList>
    </citation>
    <scope>NUCLEOTIDE SEQUENCE [LARGE SCALE GENOMIC DNA]</scope>
    <source>
        <strain evidence="4">AMB6-RJ</strain>
    </source>
</reference>
<accession>A0A4R9LDE0</accession>